<feature type="domain" description="DUF8185" evidence="2">
    <location>
        <begin position="108"/>
        <end position="212"/>
    </location>
</feature>
<name>A0A917T2H1_9ACTN</name>
<dbReference type="AlphaFoldDB" id="A0A917T2H1"/>
<accession>A0A917T2H1</accession>
<dbReference type="InterPro" id="IPR058498">
    <property type="entry name" value="DUF8185"/>
</dbReference>
<evidence type="ECO:0000259" key="1">
    <source>
        <dbReference type="Pfam" id="PF26035"/>
    </source>
</evidence>
<keyword evidence="4" id="KW-1185">Reference proteome</keyword>
<reference evidence="3" key="2">
    <citation type="submission" date="2020-09" db="EMBL/GenBank/DDBJ databases">
        <authorList>
            <person name="Sun Q."/>
            <person name="Zhou Y."/>
        </authorList>
    </citation>
    <scope>NUCLEOTIDE SEQUENCE</scope>
    <source>
        <strain evidence="3">CGMCC 4.7308</strain>
    </source>
</reference>
<gene>
    <name evidence="3" type="ORF">GCM10011594_28700</name>
</gene>
<reference evidence="3" key="1">
    <citation type="journal article" date="2014" name="Int. J. Syst. Evol. Microbiol.">
        <title>Complete genome sequence of Corynebacterium casei LMG S-19264T (=DSM 44701T), isolated from a smear-ripened cheese.</title>
        <authorList>
            <consortium name="US DOE Joint Genome Institute (JGI-PGF)"/>
            <person name="Walter F."/>
            <person name="Albersmeier A."/>
            <person name="Kalinowski J."/>
            <person name="Ruckert C."/>
        </authorList>
    </citation>
    <scope>NUCLEOTIDE SEQUENCE</scope>
    <source>
        <strain evidence="3">CGMCC 4.7308</strain>
    </source>
</reference>
<dbReference type="InterPro" id="IPR058323">
    <property type="entry name" value="DUF8010"/>
</dbReference>
<feature type="domain" description="DUF8010" evidence="1">
    <location>
        <begin position="3"/>
        <end position="105"/>
    </location>
</feature>
<dbReference type="RefSeq" id="WP_188942625.1">
    <property type="nucleotide sequence ID" value="NZ_BMNA01000005.1"/>
</dbReference>
<evidence type="ECO:0000313" key="4">
    <source>
        <dbReference type="Proteomes" id="UP000655208"/>
    </source>
</evidence>
<dbReference type="Pfam" id="PF26572">
    <property type="entry name" value="DUF8185"/>
    <property type="match status" value="1"/>
</dbReference>
<protein>
    <submittedName>
        <fullName evidence="3">Uncharacterized protein</fullName>
    </submittedName>
</protein>
<dbReference type="EMBL" id="BMNA01000005">
    <property type="protein sequence ID" value="GGM06938.1"/>
    <property type="molecule type" value="Genomic_DNA"/>
</dbReference>
<evidence type="ECO:0000313" key="3">
    <source>
        <dbReference type="EMBL" id="GGM06938.1"/>
    </source>
</evidence>
<dbReference type="Proteomes" id="UP000655208">
    <property type="component" value="Unassembled WGS sequence"/>
</dbReference>
<organism evidence="3 4">
    <name type="scientific">Nakamurella endophytica</name>
    <dbReference type="NCBI Taxonomy" id="1748367"/>
    <lineage>
        <taxon>Bacteria</taxon>
        <taxon>Bacillati</taxon>
        <taxon>Actinomycetota</taxon>
        <taxon>Actinomycetes</taxon>
        <taxon>Nakamurellales</taxon>
        <taxon>Nakamurellaceae</taxon>
        <taxon>Nakamurella</taxon>
    </lineage>
</organism>
<evidence type="ECO:0000259" key="2">
    <source>
        <dbReference type="Pfam" id="PF26572"/>
    </source>
</evidence>
<sequence length="218" mass="23059">MIRFRPSSPADRDDAAAFAGRVARWDALGPVRLRTPPAAATGTEPQGTVTLWATTPFDTLVTRSVDATVDPRDVTVRAGNLLAALAVVRDPEVDPGPPDDAAWRSQLPPPVGWVLVDSLPAREVTELADRGVAAARESAAPSGGAPASLLDGTVLTARGRGMDVSVPMRVLFALSGMGFATAEPDELVHVRATDAWLRIDARFGAVVRRRQALLPLFV</sequence>
<dbReference type="Pfam" id="PF26035">
    <property type="entry name" value="DUF8010"/>
    <property type="match status" value="1"/>
</dbReference>
<proteinExistence type="predicted"/>
<comment type="caution">
    <text evidence="3">The sequence shown here is derived from an EMBL/GenBank/DDBJ whole genome shotgun (WGS) entry which is preliminary data.</text>
</comment>